<proteinExistence type="predicted"/>
<organism evidence="1 2">
    <name type="scientific">Desertifilum tharense IPPAS B-1220</name>
    <dbReference type="NCBI Taxonomy" id="1781255"/>
    <lineage>
        <taxon>Bacteria</taxon>
        <taxon>Bacillati</taxon>
        <taxon>Cyanobacteriota</taxon>
        <taxon>Cyanophyceae</taxon>
        <taxon>Desertifilales</taxon>
        <taxon>Desertifilaceae</taxon>
        <taxon>Desertifilum</taxon>
    </lineage>
</organism>
<sequence length="124" mass="13542">MSFTDLTTPSHPLDTLVIGAGISGLSLAFTLQQRQTQVLVCESQNRIGGNITTGQADGFLWEEGLEQFRADTRSFKANCRCWIRERHDSCRPALTAFCVQARALASDSHESPGGDWDAVTQLVG</sequence>
<protein>
    <submittedName>
        <fullName evidence="1">FAD-dependent oxidoreductase</fullName>
    </submittedName>
</protein>
<gene>
    <name evidence="1" type="ORF">BH720_023155</name>
</gene>
<evidence type="ECO:0000313" key="1">
    <source>
        <dbReference type="EMBL" id="XPM62556.1"/>
    </source>
</evidence>
<keyword evidence="2" id="KW-1185">Reference proteome</keyword>
<reference evidence="1 2" key="1">
    <citation type="journal article" date="2016" name="Genome Announc.">
        <title>Draft Genome Sequence of the Thermotolerant Cyanobacterium Desertifilum sp. IPPAS B-1220.</title>
        <authorList>
            <person name="Mironov K.S."/>
            <person name="Sinetova M.A."/>
            <person name="Bolatkhan K."/>
            <person name="Zayadan B.K."/>
            <person name="Ustinova V.V."/>
            <person name="Kupriyanova E.V."/>
            <person name="Skrypnik A.N."/>
            <person name="Gogoleva N.E."/>
            <person name="Gogolev Y.V."/>
            <person name="Los D.A."/>
        </authorList>
    </citation>
    <scope>NUCLEOTIDE SEQUENCE [LARGE SCALE GENOMIC DNA]</scope>
    <source>
        <strain evidence="1 2">IPPAS B-1220</strain>
    </source>
</reference>
<evidence type="ECO:0000313" key="2">
    <source>
        <dbReference type="Proteomes" id="UP000095472"/>
    </source>
</evidence>
<dbReference type="EMBL" id="CP182909">
    <property type="protein sequence ID" value="XPM62556.1"/>
    <property type="molecule type" value="Genomic_DNA"/>
</dbReference>
<name>A0ACD5GQ06_9CYAN</name>
<dbReference type="Proteomes" id="UP000095472">
    <property type="component" value="Chromosome"/>
</dbReference>
<accession>A0ACD5GQ06</accession>